<dbReference type="SUPFAM" id="SSF52172">
    <property type="entry name" value="CheY-like"/>
    <property type="match status" value="1"/>
</dbReference>
<gene>
    <name evidence="4" type="ORF">OS145_07489</name>
</gene>
<dbReference type="PANTHER" id="PTHR43228">
    <property type="entry name" value="TWO-COMPONENT RESPONSE REGULATOR"/>
    <property type="match status" value="1"/>
</dbReference>
<evidence type="ECO:0000256" key="2">
    <source>
        <dbReference type="PROSITE-ProRule" id="PRU00339"/>
    </source>
</evidence>
<dbReference type="CDD" id="cd17589">
    <property type="entry name" value="REC_TPR"/>
    <property type="match status" value="1"/>
</dbReference>
<dbReference type="SUPFAM" id="SSF48452">
    <property type="entry name" value="TPR-like"/>
    <property type="match status" value="1"/>
</dbReference>
<dbReference type="PANTHER" id="PTHR43228:SF1">
    <property type="entry name" value="TWO-COMPONENT RESPONSE REGULATOR ARR22"/>
    <property type="match status" value="1"/>
</dbReference>
<dbReference type="Gene3D" id="1.25.40.10">
    <property type="entry name" value="Tetratricopeptide repeat domain"/>
    <property type="match status" value="2"/>
</dbReference>
<keyword evidence="1" id="KW-0597">Phosphoprotein</keyword>
<evidence type="ECO:0000313" key="4">
    <source>
        <dbReference type="EMBL" id="EAQ31176.1"/>
    </source>
</evidence>
<feature type="domain" description="Response regulatory" evidence="3">
    <location>
        <begin position="11"/>
        <end position="130"/>
    </location>
</feature>
<feature type="repeat" description="TPR" evidence="2">
    <location>
        <begin position="451"/>
        <end position="484"/>
    </location>
</feature>
<dbReference type="InterPro" id="IPR019734">
    <property type="entry name" value="TPR_rpt"/>
</dbReference>
<dbReference type="RefSeq" id="WP_006956093.1">
    <property type="nucleotide sequence ID" value="NZ_CH672406.1"/>
</dbReference>
<dbReference type="SMART" id="SM00448">
    <property type="entry name" value="REC"/>
    <property type="match status" value="1"/>
</dbReference>
<dbReference type="InterPro" id="IPR052048">
    <property type="entry name" value="ST_Response_Regulator"/>
</dbReference>
<name>A0ABM9WJS9_9GAMM</name>
<sequence>MSEVLDLSEKRVLIIEDQKAFQVMLKGLLINLGAKEVDAKRTGEAGIAAYARRPYDIMLVDYNLGRGKNGRQVLEELRQRGMLKPETLFFIITGDNTRPMVLSALELQPDDYLTKPFSHRVLHARLLRAYKRRMWLRDVFKTLFNKDYQQCITACQKHIDAQSRYANYCQKLQIELFNKTGQLEAADAAIARLLEEGGQSWASLKLAETRLLQQRPDDALELLNIVIKKMPNAIEAHDLRTRCHLSKAALDDALDSARMAISMAPFSIERQTLLARIARDSENYEIAKQAMNNVLQIARTSVHRNVQHLCNYLRSILDAAEHAETRQQVAKYQTEATMELQRARYDENLVYSDIAFETIESVLLSRIDAFNGRLREAQDRLNQIFGVDLAAGHSLPEEVSFDIVAILMDLGEFEKADDIMKQYQQLFSVDEYTDRLLKDRVKRSEQRRSQFRQLHERGIKEYEERFYKEALNSFREALKVAPLNSGAALNFIQAAVRYCAEANSNKEIGFLKKECLSCLRTLQGLTLTDSHAARYEQLIKQTARFNLS</sequence>
<accession>A0ABM9WJS9</accession>
<dbReference type="EMBL" id="AAMX01000023">
    <property type="protein sequence ID" value="EAQ31176.1"/>
    <property type="molecule type" value="Genomic_DNA"/>
</dbReference>
<evidence type="ECO:0000313" key="5">
    <source>
        <dbReference type="Proteomes" id="UP000016543"/>
    </source>
</evidence>
<dbReference type="Pfam" id="PF09295">
    <property type="entry name" value="ChAPs"/>
    <property type="match status" value="1"/>
</dbReference>
<dbReference type="PROSITE" id="PS50005">
    <property type="entry name" value="TPR"/>
    <property type="match status" value="1"/>
</dbReference>
<comment type="caution">
    <text evidence="4">The sequence shown here is derived from an EMBL/GenBank/DDBJ whole genome shotgun (WGS) entry which is preliminary data.</text>
</comment>
<dbReference type="InterPro" id="IPR015374">
    <property type="entry name" value="ChAPs"/>
</dbReference>
<organism evidence="4 5">
    <name type="scientific">Idiomarina baltica OS145</name>
    <dbReference type="NCBI Taxonomy" id="314276"/>
    <lineage>
        <taxon>Bacteria</taxon>
        <taxon>Pseudomonadati</taxon>
        <taxon>Pseudomonadota</taxon>
        <taxon>Gammaproteobacteria</taxon>
        <taxon>Alteromonadales</taxon>
        <taxon>Idiomarinaceae</taxon>
        <taxon>Idiomarina</taxon>
    </lineage>
</organism>
<dbReference type="SMART" id="SM00028">
    <property type="entry name" value="TPR"/>
    <property type="match status" value="4"/>
</dbReference>
<dbReference type="InterPro" id="IPR011990">
    <property type="entry name" value="TPR-like_helical_dom_sf"/>
</dbReference>
<dbReference type="Gene3D" id="3.40.50.2300">
    <property type="match status" value="1"/>
</dbReference>
<feature type="modified residue" description="4-aspartylphosphate" evidence="1">
    <location>
        <position position="61"/>
    </location>
</feature>
<evidence type="ECO:0000256" key="1">
    <source>
        <dbReference type="PROSITE-ProRule" id="PRU00169"/>
    </source>
</evidence>
<dbReference type="Proteomes" id="UP000016543">
    <property type="component" value="Unassembled WGS sequence"/>
</dbReference>
<dbReference type="Pfam" id="PF00072">
    <property type="entry name" value="Response_reg"/>
    <property type="match status" value="1"/>
</dbReference>
<evidence type="ECO:0000259" key="3">
    <source>
        <dbReference type="PROSITE" id="PS50110"/>
    </source>
</evidence>
<keyword evidence="5" id="KW-1185">Reference proteome</keyword>
<dbReference type="InterPro" id="IPR011006">
    <property type="entry name" value="CheY-like_superfamily"/>
</dbReference>
<reference evidence="4 5" key="1">
    <citation type="submission" date="2006-01" db="EMBL/GenBank/DDBJ databases">
        <authorList>
            <person name="Brettar I."/>
            <person name="Hofle M."/>
            <person name="Ferriera S."/>
            <person name="Johnson J."/>
            <person name="Kravitz S."/>
            <person name="Halpern A."/>
            <person name="Remington K."/>
            <person name="Beeson K."/>
            <person name="Tran B."/>
            <person name="Rogers Y.-H."/>
            <person name="Friedman R."/>
            <person name="Venter J.C."/>
        </authorList>
    </citation>
    <scope>NUCLEOTIDE SEQUENCE [LARGE SCALE GENOMIC DNA]</scope>
    <source>
        <strain evidence="4 5">OS145</strain>
    </source>
</reference>
<dbReference type="PROSITE" id="PS50110">
    <property type="entry name" value="RESPONSE_REGULATORY"/>
    <property type="match status" value="1"/>
</dbReference>
<protein>
    <submittedName>
        <fullName evidence="4">Response regulator with TPR repeat</fullName>
    </submittedName>
</protein>
<proteinExistence type="predicted"/>
<dbReference type="InterPro" id="IPR001789">
    <property type="entry name" value="Sig_transdc_resp-reg_receiver"/>
</dbReference>
<keyword evidence="2" id="KW-0802">TPR repeat</keyword>